<feature type="region of interest" description="Disordered" evidence="1">
    <location>
        <begin position="1"/>
        <end position="187"/>
    </location>
</feature>
<name>A0A9C6TNX6_FRAOC</name>
<evidence type="ECO:0000313" key="2">
    <source>
        <dbReference type="Proteomes" id="UP000504606"/>
    </source>
</evidence>
<feature type="region of interest" description="Disordered" evidence="1">
    <location>
        <begin position="280"/>
        <end position="300"/>
    </location>
</feature>
<organism evidence="2 3">
    <name type="scientific">Frankliniella occidentalis</name>
    <name type="common">Western flower thrips</name>
    <name type="synonym">Euthrips occidentalis</name>
    <dbReference type="NCBI Taxonomy" id="133901"/>
    <lineage>
        <taxon>Eukaryota</taxon>
        <taxon>Metazoa</taxon>
        <taxon>Ecdysozoa</taxon>
        <taxon>Arthropoda</taxon>
        <taxon>Hexapoda</taxon>
        <taxon>Insecta</taxon>
        <taxon>Pterygota</taxon>
        <taxon>Neoptera</taxon>
        <taxon>Paraneoptera</taxon>
        <taxon>Thysanoptera</taxon>
        <taxon>Terebrantia</taxon>
        <taxon>Thripoidea</taxon>
        <taxon>Thripidae</taxon>
        <taxon>Frankliniella</taxon>
    </lineage>
</organism>
<evidence type="ECO:0000313" key="3">
    <source>
        <dbReference type="RefSeq" id="XP_052119805.1"/>
    </source>
</evidence>
<feature type="compositionally biased region" description="Polar residues" evidence="1">
    <location>
        <begin position="20"/>
        <end position="36"/>
    </location>
</feature>
<reference evidence="3" key="1">
    <citation type="journal article" date="2018" name="Proc. Natl. Acad. Sci. U.S.A.">
        <title>Phylogenomics and the evolution of hemipteroid insects.</title>
        <authorList>
            <person name="Johnson K.P."/>
            <person name="Dietrich C.H."/>
            <person name="Friedrich F."/>
            <person name="Beutel R.G."/>
            <person name="Wipfler B."/>
            <person name="Peters R.S."/>
            <person name="Allen J.M."/>
            <person name="Petersen M."/>
            <person name="Donath A."/>
            <person name="Walden K.K."/>
            <person name="Kozlov A.M."/>
            <person name="Podsiadlowski L."/>
            <person name="Mayer C."/>
            <person name="Meusemann K."/>
            <person name="Vasilikopoulos A."/>
            <person name="Waterhouse R.M."/>
            <person name="Cameron S.L."/>
            <person name="Weirauch C."/>
            <person name="Swanson D.R."/>
            <person name="Percy D.M."/>
            <person name="Hardy N.B."/>
            <person name="Terry I."/>
            <person name="Liu S."/>
            <person name="Zhou X."/>
            <person name="Misof B."/>
            <person name="Robertson H.M."/>
            <person name="Yoshizawa K."/>
        </authorList>
    </citation>
    <scope>NUCLEOTIDE SEQUENCE</scope>
    <source>
        <tissue evidence="3">Whole organism</tissue>
    </source>
</reference>
<gene>
    <name evidence="3" type="primary">LOC113212862</name>
</gene>
<dbReference type="GeneID" id="113212862"/>
<keyword evidence="2" id="KW-1185">Reference proteome</keyword>
<dbReference type="AlphaFoldDB" id="A0A9C6TNX6"/>
<feature type="compositionally biased region" description="Low complexity" evidence="1">
    <location>
        <begin position="7"/>
        <end position="18"/>
    </location>
</feature>
<reference evidence="3" key="2">
    <citation type="submission" date="2025-08" db="UniProtKB">
        <authorList>
            <consortium name="RefSeq"/>
        </authorList>
    </citation>
    <scope>IDENTIFICATION</scope>
    <source>
        <tissue evidence="3">Whole organism</tissue>
    </source>
</reference>
<proteinExistence type="predicted"/>
<feature type="region of interest" description="Disordered" evidence="1">
    <location>
        <begin position="202"/>
        <end position="244"/>
    </location>
</feature>
<feature type="compositionally biased region" description="Low complexity" evidence="1">
    <location>
        <begin position="133"/>
        <end position="146"/>
    </location>
</feature>
<feature type="compositionally biased region" description="Polar residues" evidence="1">
    <location>
        <begin position="202"/>
        <end position="219"/>
    </location>
</feature>
<dbReference type="KEGG" id="foc:113212862"/>
<protein>
    <submittedName>
        <fullName evidence="3">Uncharacterized protein LOC113212862 isoform X1</fullName>
    </submittedName>
</protein>
<dbReference type="Proteomes" id="UP000504606">
    <property type="component" value="Unplaced"/>
</dbReference>
<accession>A0A9C6TNX6</accession>
<evidence type="ECO:0000256" key="1">
    <source>
        <dbReference type="SAM" id="MobiDB-lite"/>
    </source>
</evidence>
<sequence length="356" mass="39336">MEYGWRGSPSQLPQQPGPVVNSNTAVQRLLQEQQQGKADDPQSFTARLEPRRRPQFEWPPRRTVVPQEARVRTLPPLPASNTGLKKVTWPPPPEDIADGEQEPVYAQEAPAVNGFVSPVPQYAQQVSRPGRSPLQQQPPQQPQQLPQTPPAHRRSGSRDRRSPAWTPPPTFITLRQSPPIHQEPAPVVVSQPATAIMQAPVQNGNGTLSRTNSTPSSAACSPIQGVPGPGGVSPKPTRVTAKNRGDLKWPPEVVEIIPETIAFEIPVARMEEPIVRQSGVRARGDAKWPPQEYKSRADEENAQRLALAKGPVCRPRLPKRDYTSFFDQNRVNAMYPGYRAPPGTQHYVDETGVSEF</sequence>
<dbReference type="RefSeq" id="XP_052119805.1">
    <property type="nucleotide sequence ID" value="XM_052263845.1"/>
</dbReference>
<feature type="region of interest" description="Disordered" evidence="1">
    <location>
        <begin position="336"/>
        <end position="356"/>
    </location>
</feature>
<dbReference type="OrthoDB" id="1293114at2759"/>